<reference evidence="1" key="1">
    <citation type="submission" date="2022-09" db="EMBL/GenBank/DDBJ databases">
        <title>Fusarium specimens isolated from Avocado Roots.</title>
        <authorList>
            <person name="Stajich J."/>
            <person name="Roper C."/>
            <person name="Heimlech-Rivalta G."/>
        </authorList>
    </citation>
    <scope>NUCLEOTIDE SEQUENCE</scope>
    <source>
        <strain evidence="1">A02</strain>
    </source>
</reference>
<dbReference type="AlphaFoldDB" id="A0A9W8UVX0"/>
<evidence type="ECO:0000313" key="1">
    <source>
        <dbReference type="EMBL" id="KAJ4179242.1"/>
    </source>
</evidence>
<evidence type="ECO:0000313" key="2">
    <source>
        <dbReference type="Proteomes" id="UP001152087"/>
    </source>
</evidence>
<gene>
    <name evidence="1" type="ORF">NW755_012586</name>
</gene>
<comment type="caution">
    <text evidence="1">The sequence shown here is derived from an EMBL/GenBank/DDBJ whole genome shotgun (WGS) entry which is preliminary data.</text>
</comment>
<name>A0A9W8UVX0_9HYPO</name>
<keyword evidence="2" id="KW-1185">Reference proteome</keyword>
<protein>
    <submittedName>
        <fullName evidence="1">Uncharacterized protein</fullName>
    </submittedName>
</protein>
<sequence>MNGYTAYLDRGLEIDGRDITLLSEKQIRNECAKVRDLGISDIVLVGVFSPLDTTGRQEETAKAIILEEIPGADVLS</sequence>
<organism evidence="1 2">
    <name type="scientific">Fusarium falciforme</name>
    <dbReference type="NCBI Taxonomy" id="195108"/>
    <lineage>
        <taxon>Eukaryota</taxon>
        <taxon>Fungi</taxon>
        <taxon>Dikarya</taxon>
        <taxon>Ascomycota</taxon>
        <taxon>Pezizomycotina</taxon>
        <taxon>Sordariomycetes</taxon>
        <taxon>Hypocreomycetidae</taxon>
        <taxon>Hypocreales</taxon>
        <taxon>Nectriaceae</taxon>
        <taxon>Fusarium</taxon>
        <taxon>Fusarium solani species complex</taxon>
    </lineage>
</organism>
<dbReference type="EMBL" id="JAOQAV010000060">
    <property type="protein sequence ID" value="KAJ4179242.1"/>
    <property type="molecule type" value="Genomic_DNA"/>
</dbReference>
<dbReference type="Proteomes" id="UP001152087">
    <property type="component" value="Unassembled WGS sequence"/>
</dbReference>
<proteinExistence type="predicted"/>
<accession>A0A9W8UVX0</accession>